<dbReference type="Gene3D" id="1.25.40.10">
    <property type="entry name" value="Tetratricopeptide repeat domain"/>
    <property type="match status" value="3"/>
</dbReference>
<dbReference type="InterPro" id="IPR011990">
    <property type="entry name" value="TPR-like_helical_dom_sf"/>
</dbReference>
<dbReference type="AlphaFoldDB" id="A0A1Q9DEV3"/>
<dbReference type="SUPFAM" id="SSF53335">
    <property type="entry name" value="S-adenosyl-L-methionine-dependent methyltransferases"/>
    <property type="match status" value="1"/>
</dbReference>
<dbReference type="Pfam" id="PF10294">
    <property type="entry name" value="Methyltransf_16"/>
    <property type="match status" value="1"/>
</dbReference>
<dbReference type="InterPro" id="IPR019734">
    <property type="entry name" value="TPR_rpt"/>
</dbReference>
<comment type="similarity">
    <text evidence="2">Belongs to the kinesin light chain family.</text>
</comment>
<protein>
    <submittedName>
        <fullName evidence="12">Nephrocystin-3</fullName>
    </submittedName>
</protein>
<evidence type="ECO:0000256" key="9">
    <source>
        <dbReference type="ARBA" id="ARBA00023175"/>
    </source>
</evidence>
<dbReference type="InterPro" id="IPR029063">
    <property type="entry name" value="SAM-dependent_MTases_sf"/>
</dbReference>
<dbReference type="GO" id="GO:0005871">
    <property type="term" value="C:kinesin complex"/>
    <property type="evidence" value="ECO:0007669"/>
    <property type="project" value="InterPro"/>
</dbReference>
<dbReference type="SUPFAM" id="SSF55545">
    <property type="entry name" value="beta-N-acetylhexosaminidase-like domain"/>
    <property type="match status" value="1"/>
</dbReference>
<dbReference type="InterPro" id="IPR029018">
    <property type="entry name" value="Hex-like_dom2"/>
</dbReference>
<evidence type="ECO:0000256" key="10">
    <source>
        <dbReference type="ARBA" id="ARBA00023212"/>
    </source>
</evidence>
<dbReference type="InterPro" id="IPR002151">
    <property type="entry name" value="Kinesin_light"/>
</dbReference>
<dbReference type="GO" id="GO:0019894">
    <property type="term" value="F:kinesin binding"/>
    <property type="evidence" value="ECO:0007669"/>
    <property type="project" value="TreeGrafter"/>
</dbReference>
<reference evidence="12 13" key="1">
    <citation type="submission" date="2016-02" db="EMBL/GenBank/DDBJ databases">
        <title>Genome analysis of coral dinoflagellate symbionts highlights evolutionary adaptations to a symbiotic lifestyle.</title>
        <authorList>
            <person name="Aranda M."/>
            <person name="Li Y."/>
            <person name="Liew Y.J."/>
            <person name="Baumgarten S."/>
            <person name="Simakov O."/>
            <person name="Wilson M."/>
            <person name="Piel J."/>
            <person name="Ashoor H."/>
            <person name="Bougouffa S."/>
            <person name="Bajic V.B."/>
            <person name="Ryu T."/>
            <person name="Ravasi T."/>
            <person name="Bayer T."/>
            <person name="Micklem G."/>
            <person name="Kim H."/>
            <person name="Bhak J."/>
            <person name="Lajeunesse T.C."/>
            <person name="Voolstra C.R."/>
        </authorList>
    </citation>
    <scope>NUCLEOTIDE SEQUENCE [LARGE SCALE GENOMIC DNA]</scope>
    <source>
        <strain evidence="12 13">CCMP2467</strain>
    </source>
</reference>
<dbReference type="SMART" id="SM00028">
    <property type="entry name" value="TPR"/>
    <property type="match status" value="5"/>
</dbReference>
<keyword evidence="3" id="KW-0963">Cytoplasm</keyword>
<evidence type="ECO:0000256" key="11">
    <source>
        <dbReference type="SAM" id="MobiDB-lite"/>
    </source>
</evidence>
<evidence type="ECO:0000256" key="3">
    <source>
        <dbReference type="ARBA" id="ARBA00022490"/>
    </source>
</evidence>
<name>A0A1Q9DEV3_SYMMI</name>
<feature type="region of interest" description="Disordered" evidence="11">
    <location>
        <begin position="412"/>
        <end position="435"/>
    </location>
</feature>
<dbReference type="GO" id="GO:0005874">
    <property type="term" value="C:microtubule"/>
    <property type="evidence" value="ECO:0007669"/>
    <property type="project" value="UniProtKB-KW"/>
</dbReference>
<keyword evidence="6" id="KW-0378">Hydrolase</keyword>
<gene>
    <name evidence="12" type="primary">Nphp3</name>
    <name evidence="12" type="ORF">AK812_SmicGene24333</name>
</gene>
<dbReference type="Pfam" id="PF13374">
    <property type="entry name" value="TPR_10"/>
    <property type="match status" value="1"/>
</dbReference>
<evidence type="ECO:0000256" key="6">
    <source>
        <dbReference type="ARBA" id="ARBA00022801"/>
    </source>
</evidence>
<evidence type="ECO:0000256" key="7">
    <source>
        <dbReference type="ARBA" id="ARBA00022803"/>
    </source>
</evidence>
<evidence type="ECO:0000256" key="1">
    <source>
        <dbReference type="ARBA" id="ARBA00004245"/>
    </source>
</evidence>
<dbReference type="EMBL" id="LSRX01000571">
    <property type="protein sequence ID" value="OLP93711.1"/>
    <property type="molecule type" value="Genomic_DNA"/>
</dbReference>
<proteinExistence type="inferred from homology"/>
<accession>A0A1Q9DEV3</accession>
<dbReference type="PANTHER" id="PTHR45783">
    <property type="entry name" value="KINESIN LIGHT CHAIN"/>
    <property type="match status" value="1"/>
</dbReference>
<evidence type="ECO:0000256" key="4">
    <source>
        <dbReference type="ARBA" id="ARBA00022701"/>
    </source>
</evidence>
<evidence type="ECO:0000256" key="5">
    <source>
        <dbReference type="ARBA" id="ARBA00022737"/>
    </source>
</evidence>
<sequence length="1172" mass="129986">MPGQGLVGSVPELASLFAALGAERPPEGLPPNVPPALWAAMCRKRMEDIWEHNTSSFQDRKSHLRKRHFPIPGPPKGRSLTLLEDPTGRFAVGTTGAVLWPAATALVEYLDGQVKKSCLNFRCVELGAGVGAVGLFMALHKGCEVTLTEVPEQLQLLGLNVSENSPTGLDLQVAPLTWGDQEQMEVLGTFEMVVGSDVSYRPQCIGELLSTAERLLAPGGRVVFSLQDRPGEADLLESSLKSLAVSKRQSVMAKSLEGEEDVPVIIFELRRPTEMQPRIVKQQKWKQVRKFQNHRLIFHQLAGAMRPLLQLALVTQVAGLGPLWPLPNRVVPGTGTVLLNPATYSFEAITTPAELLRAFKRYQPLFFPRATTAHPSAVSAGLVVNVEDSTADLALGVNESYTLESEVKAVHGIDGTASKQDPGSDTQNSSAPGGPLIKQEVQAQLQKADLSEYFVGRYLEGEVFEKDSYENGQIEAGLPIYKFEGADGPTFVWQFAFDLRGFGQKSENIRVLYHYSNELAFLNVGNSQLSAAEIFASLVDERAHFGKGVYATQHEPAVWASRVRILLNNYSNEDPLRPDTSDEESRRVEKEWGDGNTTGHRAQFCVPLIVPDSIAYNIFEKQTPDMKAKRVTDKSGKERPLALGEDYKGRAVHRNRDVWVVRLAGEGGVVQHATAEAEGLIQLLQLRLSKLRGRLGNEDCATLDCMDQLADRLNGRGRHSEAEELRRQALENRQDKFGKDHEETLISLTNLATCLNMQGRAAEAEPLSRDAWQKSQKKLGANHKLTRRILNSLAHSLYSQGKYQEAESRWRENWQKCKDELGSDHLETLSILNDLAGALQSQEKLDDAERFYREVLQKRRVKLGAKHPLTLISLNNLATLLVEQKNPAEAEPLFRESLQIRQEKLGAHHEDSLGALQNLAGVLQEQGNMKEAEALFREALQTCQDKLSTDHLSTLTTRHNLATLLAEQGRNREAEPLYREVLQKRRERLGRDHPDTLGTLMSLVTSMLHLEKFGEVEPFCREALQISQEKLGDDHPHTLICLNSLGGVMQSQGKLREAEELFKAAWMKSREMLGDQHPTTQTFYNNWVRLGGPSMQQPSPQLFAAENRDPLGIAAASGLSQGRMAEIDAEIERVLLGEDSDEELEAALRTSEADLIRAMAGSNAHFMGGGLF</sequence>
<evidence type="ECO:0000256" key="2">
    <source>
        <dbReference type="ARBA" id="ARBA00009622"/>
    </source>
</evidence>
<dbReference type="SUPFAM" id="SSF48452">
    <property type="entry name" value="TPR-like"/>
    <property type="match status" value="3"/>
</dbReference>
<keyword evidence="10" id="KW-0206">Cytoskeleton</keyword>
<dbReference type="CDD" id="cd02440">
    <property type="entry name" value="AdoMet_MTases"/>
    <property type="match status" value="1"/>
</dbReference>
<dbReference type="InterPro" id="IPR019410">
    <property type="entry name" value="Methyltransf_16"/>
</dbReference>
<dbReference type="Proteomes" id="UP000186817">
    <property type="component" value="Unassembled WGS sequence"/>
</dbReference>
<feature type="region of interest" description="Disordered" evidence="11">
    <location>
        <begin position="574"/>
        <end position="594"/>
    </location>
</feature>
<keyword evidence="7" id="KW-0802">TPR repeat</keyword>
<evidence type="ECO:0000313" key="12">
    <source>
        <dbReference type="EMBL" id="OLP93711.1"/>
    </source>
</evidence>
<organism evidence="12 13">
    <name type="scientific">Symbiodinium microadriaticum</name>
    <name type="common">Dinoflagellate</name>
    <name type="synonym">Zooxanthella microadriatica</name>
    <dbReference type="NCBI Taxonomy" id="2951"/>
    <lineage>
        <taxon>Eukaryota</taxon>
        <taxon>Sar</taxon>
        <taxon>Alveolata</taxon>
        <taxon>Dinophyceae</taxon>
        <taxon>Suessiales</taxon>
        <taxon>Symbiodiniaceae</taxon>
        <taxon>Symbiodinium</taxon>
    </lineage>
</organism>
<feature type="compositionally biased region" description="Basic and acidic residues" evidence="11">
    <location>
        <begin position="574"/>
        <end position="593"/>
    </location>
</feature>
<dbReference type="Gene3D" id="3.40.50.150">
    <property type="entry name" value="Vaccinia Virus protein VP39"/>
    <property type="match status" value="1"/>
</dbReference>
<comment type="caution">
    <text evidence="12">The sequence shown here is derived from an EMBL/GenBank/DDBJ whole genome shotgun (WGS) entry which is preliminary data.</text>
</comment>
<evidence type="ECO:0000256" key="8">
    <source>
        <dbReference type="ARBA" id="ARBA00023054"/>
    </source>
</evidence>
<dbReference type="GO" id="GO:0016787">
    <property type="term" value="F:hydrolase activity"/>
    <property type="evidence" value="ECO:0007669"/>
    <property type="project" value="UniProtKB-KW"/>
</dbReference>
<dbReference type="GO" id="GO:0005737">
    <property type="term" value="C:cytoplasm"/>
    <property type="evidence" value="ECO:0007669"/>
    <property type="project" value="TreeGrafter"/>
</dbReference>
<keyword evidence="5" id="KW-0677">Repeat</keyword>
<keyword evidence="4" id="KW-0493">Microtubule</keyword>
<evidence type="ECO:0000313" key="13">
    <source>
        <dbReference type="Proteomes" id="UP000186817"/>
    </source>
</evidence>
<dbReference type="GO" id="GO:0007018">
    <property type="term" value="P:microtubule-based movement"/>
    <property type="evidence" value="ECO:0007669"/>
    <property type="project" value="TreeGrafter"/>
</dbReference>
<dbReference type="OrthoDB" id="771227at2759"/>
<keyword evidence="9" id="KW-0505">Motor protein</keyword>
<dbReference type="PANTHER" id="PTHR45783:SF3">
    <property type="entry name" value="KINESIN LIGHT CHAIN"/>
    <property type="match status" value="1"/>
</dbReference>
<comment type="subcellular location">
    <subcellularLocation>
        <location evidence="1">Cytoplasm</location>
        <location evidence="1">Cytoskeleton</location>
    </subcellularLocation>
</comment>
<feature type="compositionally biased region" description="Polar residues" evidence="11">
    <location>
        <begin position="417"/>
        <end position="431"/>
    </location>
</feature>
<keyword evidence="8" id="KW-0175">Coiled coil</keyword>
<dbReference type="Gene3D" id="3.30.379.10">
    <property type="entry name" value="Chitobiase/beta-hexosaminidase domain 2-like"/>
    <property type="match status" value="1"/>
</dbReference>
<dbReference type="Pfam" id="PF13424">
    <property type="entry name" value="TPR_12"/>
    <property type="match status" value="4"/>
</dbReference>
<keyword evidence="13" id="KW-1185">Reference proteome</keyword>